<dbReference type="Proteomes" id="UP000885342">
    <property type="component" value="Unassembled WGS sequence"/>
</dbReference>
<sequence>MTNKRKKQPLSPVASKLIEYIYVIIGAALIALAFNVLLLPNHVASGGVSGISTIINYLTGWNPAFIQWA</sequence>
<keyword evidence="3 6" id="KW-0812">Transmembrane</keyword>
<gene>
    <name evidence="7" type="ORF">AIF45_24105</name>
</gene>
<proteinExistence type="predicted"/>
<comment type="subcellular location">
    <subcellularLocation>
        <location evidence="1">Cell membrane</location>
        <topology evidence="1">Multi-pass membrane protein</topology>
    </subcellularLocation>
</comment>
<keyword evidence="2" id="KW-1003">Cell membrane</keyword>
<feature type="non-terminal residue" evidence="7">
    <location>
        <position position="69"/>
    </location>
</feature>
<keyword evidence="4 6" id="KW-1133">Transmembrane helix</keyword>
<evidence type="ECO:0000256" key="6">
    <source>
        <dbReference type="SAM" id="Phobius"/>
    </source>
</evidence>
<keyword evidence="5 6" id="KW-0472">Membrane</keyword>
<reference evidence="7" key="1">
    <citation type="submission" date="2018-08" db="EMBL/GenBank/DDBJ databases">
        <authorList>
            <consortium name="GenomeTrakr network: Whole genome sequencing for foodborne pathogen traceback"/>
        </authorList>
    </citation>
    <scope>NUCLEOTIDE SEQUENCE [LARGE SCALE GENOMIC DNA]</scope>
    <source>
        <strain evidence="7">FDA00003943</strain>
    </source>
</reference>
<dbReference type="PANTHER" id="PTHR33545:SF9">
    <property type="entry name" value="UPF0750 MEMBRANE PROTEIN YITE"/>
    <property type="match status" value="1"/>
</dbReference>
<dbReference type="GO" id="GO:0005886">
    <property type="term" value="C:plasma membrane"/>
    <property type="evidence" value="ECO:0007669"/>
    <property type="project" value="UniProtKB-SubCell"/>
</dbReference>
<evidence type="ECO:0000313" key="7">
    <source>
        <dbReference type="EMBL" id="MII82055.1"/>
    </source>
</evidence>
<evidence type="ECO:0000256" key="2">
    <source>
        <dbReference type="ARBA" id="ARBA00022475"/>
    </source>
</evidence>
<protein>
    <recommendedName>
        <fullName evidence="8">YitT family protein</fullName>
    </recommendedName>
</protein>
<evidence type="ECO:0000256" key="5">
    <source>
        <dbReference type="ARBA" id="ARBA00023136"/>
    </source>
</evidence>
<evidence type="ECO:0000256" key="3">
    <source>
        <dbReference type="ARBA" id="ARBA00022692"/>
    </source>
</evidence>
<name>A0A6C8YJC8_SALER</name>
<dbReference type="PANTHER" id="PTHR33545">
    <property type="entry name" value="UPF0750 MEMBRANE PROTEIN YITT-RELATED"/>
    <property type="match status" value="1"/>
</dbReference>
<comment type="caution">
    <text evidence="7">The sequence shown here is derived from an EMBL/GenBank/DDBJ whole genome shotgun (WGS) entry which is preliminary data.</text>
</comment>
<evidence type="ECO:0000256" key="1">
    <source>
        <dbReference type="ARBA" id="ARBA00004651"/>
    </source>
</evidence>
<dbReference type="AlphaFoldDB" id="A0A6C8YJC8"/>
<organism evidence="7">
    <name type="scientific">Salmonella enterica subsp. salamae</name>
    <dbReference type="NCBI Taxonomy" id="59202"/>
    <lineage>
        <taxon>Bacteria</taxon>
        <taxon>Pseudomonadati</taxon>
        <taxon>Pseudomonadota</taxon>
        <taxon>Gammaproteobacteria</taxon>
        <taxon>Enterobacterales</taxon>
        <taxon>Enterobacteriaceae</taxon>
        <taxon>Salmonella</taxon>
    </lineage>
</organism>
<accession>A0A6C8YJC8</accession>
<feature type="transmembrane region" description="Helical" evidence="6">
    <location>
        <begin position="20"/>
        <end position="39"/>
    </location>
</feature>
<dbReference type="InterPro" id="IPR003740">
    <property type="entry name" value="YitT"/>
</dbReference>
<dbReference type="Pfam" id="PF02588">
    <property type="entry name" value="YitT_membrane"/>
    <property type="match status" value="1"/>
</dbReference>
<dbReference type="InterPro" id="IPR051461">
    <property type="entry name" value="UPF0750_membrane"/>
</dbReference>
<evidence type="ECO:0008006" key="8">
    <source>
        <dbReference type="Google" id="ProtNLM"/>
    </source>
</evidence>
<evidence type="ECO:0000256" key="4">
    <source>
        <dbReference type="ARBA" id="ARBA00022989"/>
    </source>
</evidence>
<dbReference type="EMBL" id="RSKH01000037">
    <property type="protein sequence ID" value="MII82055.1"/>
    <property type="molecule type" value="Genomic_DNA"/>
</dbReference>